<dbReference type="InterPro" id="IPR013597">
    <property type="entry name" value="Mat_intron_G2"/>
</dbReference>
<keyword evidence="2" id="KW-0808">Transferase</keyword>
<dbReference type="CDD" id="cd01651">
    <property type="entry name" value="RT_G2_intron"/>
    <property type="match status" value="1"/>
</dbReference>
<gene>
    <name evidence="2" type="primary">ltrA</name>
    <name evidence="2" type="ORF">HF855_07180</name>
</gene>
<dbReference type="InterPro" id="IPR051083">
    <property type="entry name" value="GrpII_Intron_Splice-Mob/Def"/>
</dbReference>
<proteinExistence type="predicted"/>
<dbReference type="EC" id="2.7.7.49" evidence="2"/>
<keyword evidence="2" id="KW-0548">Nucleotidyltransferase</keyword>
<comment type="caution">
    <text evidence="2">The sequence shown here is derived from an EMBL/GenBank/DDBJ whole genome shotgun (WGS) entry which is preliminary data.</text>
</comment>
<evidence type="ECO:0000313" key="2">
    <source>
        <dbReference type="EMBL" id="NME57216.1"/>
    </source>
</evidence>
<protein>
    <submittedName>
        <fullName evidence="2">Group II intron reverse transcriptase/maturase</fullName>
        <ecNumber evidence="2">2.7.7.49</ecNumber>
    </submittedName>
</protein>
<organism evidence="2 3">
    <name type="scientific">Dorea formicigenerans</name>
    <dbReference type="NCBI Taxonomy" id="39486"/>
    <lineage>
        <taxon>Bacteria</taxon>
        <taxon>Bacillati</taxon>
        <taxon>Bacillota</taxon>
        <taxon>Clostridia</taxon>
        <taxon>Lachnospirales</taxon>
        <taxon>Lachnospiraceae</taxon>
        <taxon>Dorea</taxon>
    </lineage>
</organism>
<keyword evidence="2" id="KW-0695">RNA-directed DNA polymerase</keyword>
<sequence length="472" mass="55046">MNVTKDGIKDRQLHIEDYLQMVSAEQKEYAEVSAHQRIAENNDIITDFQTDRLMEKILSNDNLNQAYKKVKSNKGAGGVDGMSVDELLSFLRNNGVQLKQQLMDGKYKPNPVRRVEIPKETKGEFRKLGVPTVVDRVFQQAITQVLSPIYEEQFSENSYGFRPGRGAHDALKQCQTNVNDGYGYVVDMDLEKFFDTVCQSKLIEVLSRTIKDGRVISLIHKYLNAGVISRGVFERTEVGMPQGGPLSPLLSNIMLNELDKELTRRGHRFVRYADDCMIFCKSRKSAERTLENITPFIEGKLFLKVNREKTCVSHSSKVKYLGYSFYNYRGKCRFRVHPKSVTKMKNKIRELTNRSNGWGNEYRALKLTQFIRGWVNYFGMADMKKLLKETDEWLRHKIRAIYWKQWKKVRTKYRELKKLGVDKEKAWICANMRNGNWYCSGYFVLQTAFNNKKLRELGYPTFTEFYLKTCEN</sequence>
<evidence type="ECO:0000313" key="3">
    <source>
        <dbReference type="Proteomes" id="UP000580130"/>
    </source>
</evidence>
<dbReference type="Pfam" id="PF08388">
    <property type="entry name" value="GIIM"/>
    <property type="match status" value="1"/>
</dbReference>
<dbReference type="PROSITE" id="PS50878">
    <property type="entry name" value="RT_POL"/>
    <property type="match status" value="1"/>
</dbReference>
<name>A0A848CHH8_9FIRM</name>
<dbReference type="RefSeq" id="WP_135325641.1">
    <property type="nucleotide sequence ID" value="NZ_JABAFX010000014.1"/>
</dbReference>
<dbReference type="PANTHER" id="PTHR34047">
    <property type="entry name" value="NUCLEAR INTRON MATURASE 1, MITOCHONDRIAL-RELATED"/>
    <property type="match status" value="1"/>
</dbReference>
<dbReference type="InterPro" id="IPR030931">
    <property type="entry name" value="Group_II_RT_mat"/>
</dbReference>
<dbReference type="PANTHER" id="PTHR34047:SF8">
    <property type="entry name" value="PROTEIN YKFC"/>
    <property type="match status" value="1"/>
</dbReference>
<dbReference type="InterPro" id="IPR043502">
    <property type="entry name" value="DNA/RNA_pol_sf"/>
</dbReference>
<accession>A0A848CHH8</accession>
<dbReference type="Pfam" id="PF00078">
    <property type="entry name" value="RVT_1"/>
    <property type="match status" value="1"/>
</dbReference>
<evidence type="ECO:0000259" key="1">
    <source>
        <dbReference type="PROSITE" id="PS50878"/>
    </source>
</evidence>
<dbReference type="InterPro" id="IPR000477">
    <property type="entry name" value="RT_dom"/>
</dbReference>
<feature type="domain" description="Reverse transcriptase" evidence="1">
    <location>
        <begin position="98"/>
        <end position="325"/>
    </location>
</feature>
<dbReference type="EMBL" id="JABAFX010000014">
    <property type="protein sequence ID" value="NME57216.1"/>
    <property type="molecule type" value="Genomic_DNA"/>
</dbReference>
<dbReference type="AlphaFoldDB" id="A0A848CHH8"/>
<dbReference type="NCBIfam" id="TIGR04416">
    <property type="entry name" value="group_II_RT_mat"/>
    <property type="match status" value="1"/>
</dbReference>
<dbReference type="Proteomes" id="UP000580130">
    <property type="component" value="Unassembled WGS sequence"/>
</dbReference>
<dbReference type="SUPFAM" id="SSF56672">
    <property type="entry name" value="DNA/RNA polymerases"/>
    <property type="match status" value="1"/>
</dbReference>
<dbReference type="InterPro" id="IPR043128">
    <property type="entry name" value="Rev_trsase/Diguanyl_cyclase"/>
</dbReference>
<dbReference type="Gene3D" id="3.30.70.270">
    <property type="match status" value="1"/>
</dbReference>
<reference evidence="2 3" key="1">
    <citation type="submission" date="2020-04" db="EMBL/GenBank/DDBJ databases">
        <authorList>
            <person name="Hitch T.C.A."/>
            <person name="Wylensek D."/>
            <person name="Clavel T."/>
        </authorList>
    </citation>
    <scope>NUCLEOTIDE SEQUENCE [LARGE SCALE GENOMIC DNA]</scope>
    <source>
        <strain evidence="2 3">BSM-383-APC-5F</strain>
    </source>
</reference>
<dbReference type="GO" id="GO:0003964">
    <property type="term" value="F:RNA-directed DNA polymerase activity"/>
    <property type="evidence" value="ECO:0007669"/>
    <property type="project" value="UniProtKB-KW"/>
</dbReference>